<dbReference type="PANTHER" id="PTHR12526">
    <property type="entry name" value="GLYCOSYLTRANSFERASE"/>
    <property type="match status" value="1"/>
</dbReference>
<dbReference type="InterPro" id="IPR028098">
    <property type="entry name" value="Glyco_trans_4-like_N"/>
</dbReference>
<reference evidence="3 4" key="1">
    <citation type="submission" date="2024-08" db="EMBL/GenBank/DDBJ databases">
        <title>Sulfate-reducing bacteria isolated from formation water of the oil field in Kazakhstan and description of Pseudodesulfovibrio sp.</title>
        <authorList>
            <person name="Bidzhieva S.K."/>
            <person name="Tourova T.P."/>
            <person name="Grouzdev D.S."/>
            <person name="Beletsky A.V."/>
            <person name="Sokolova D.S."/>
            <person name="Samigullina S.R."/>
            <person name="Poltaraus A.B."/>
            <person name="Avtukh A.N."/>
            <person name="Tereshina V.M."/>
            <person name="Zhaparov N.S."/>
            <person name="Mardanov A.V."/>
            <person name="Nazina T.N."/>
        </authorList>
    </citation>
    <scope>NUCLEOTIDE SEQUENCE [LARGE SCALE GENOMIC DNA]</scope>
    <source>
        <strain evidence="3 4">9FUS</strain>
    </source>
</reference>
<dbReference type="Pfam" id="PF13439">
    <property type="entry name" value="Glyco_transf_4"/>
    <property type="match status" value="1"/>
</dbReference>
<dbReference type="GO" id="GO:0016757">
    <property type="term" value="F:glycosyltransferase activity"/>
    <property type="evidence" value="ECO:0007669"/>
    <property type="project" value="UniProtKB-KW"/>
</dbReference>
<keyword evidence="3" id="KW-0328">Glycosyltransferase</keyword>
<dbReference type="EC" id="2.4.-.-" evidence="3"/>
<feature type="domain" description="Glycosyltransferase subfamily 4-like N-terminal" evidence="2">
    <location>
        <begin position="12"/>
        <end position="174"/>
    </location>
</feature>
<evidence type="ECO:0000259" key="2">
    <source>
        <dbReference type="Pfam" id="PF13439"/>
    </source>
</evidence>
<dbReference type="Gene3D" id="3.40.50.2000">
    <property type="entry name" value="Glycogen Phosphorylase B"/>
    <property type="match status" value="2"/>
</dbReference>
<dbReference type="InterPro" id="IPR001296">
    <property type="entry name" value="Glyco_trans_1"/>
</dbReference>
<comment type="caution">
    <text evidence="3">The sequence shown here is derived from an EMBL/GenBank/DDBJ whole genome shotgun (WGS) entry which is preliminary data.</text>
</comment>
<organism evidence="3 4">
    <name type="scientific">Pseudodesulfovibrio karagichevae</name>
    <dbReference type="NCBI Taxonomy" id="3239305"/>
    <lineage>
        <taxon>Bacteria</taxon>
        <taxon>Pseudomonadati</taxon>
        <taxon>Thermodesulfobacteriota</taxon>
        <taxon>Desulfovibrionia</taxon>
        <taxon>Desulfovibrionales</taxon>
        <taxon>Desulfovibrionaceae</taxon>
    </lineage>
</organism>
<dbReference type="CDD" id="cd03801">
    <property type="entry name" value="GT4_PimA-like"/>
    <property type="match status" value="1"/>
</dbReference>
<dbReference type="EMBL" id="JBGLYH010000017">
    <property type="protein sequence ID" value="MEZ7196682.1"/>
    <property type="molecule type" value="Genomic_DNA"/>
</dbReference>
<dbReference type="Proteomes" id="UP001568698">
    <property type="component" value="Unassembled WGS sequence"/>
</dbReference>
<dbReference type="PANTHER" id="PTHR12526:SF634">
    <property type="entry name" value="BLL3361 PROTEIN"/>
    <property type="match status" value="1"/>
</dbReference>
<dbReference type="Pfam" id="PF00534">
    <property type="entry name" value="Glycos_transf_1"/>
    <property type="match status" value="1"/>
</dbReference>
<proteinExistence type="predicted"/>
<name>A0ABV4K139_9BACT</name>
<protein>
    <submittedName>
        <fullName evidence="3">Glycosyltransferase family 4 protein</fullName>
        <ecNumber evidence="3">2.4.-.-</ecNumber>
    </submittedName>
</protein>
<gene>
    <name evidence="3" type="ORF">AB6M95_07985</name>
</gene>
<feature type="domain" description="Glycosyl transferase family 1" evidence="1">
    <location>
        <begin position="183"/>
        <end position="336"/>
    </location>
</feature>
<keyword evidence="3" id="KW-0808">Transferase</keyword>
<dbReference type="RefSeq" id="WP_371386207.1">
    <property type="nucleotide sequence ID" value="NZ_JBGLYH010000017.1"/>
</dbReference>
<evidence type="ECO:0000313" key="4">
    <source>
        <dbReference type="Proteomes" id="UP001568698"/>
    </source>
</evidence>
<evidence type="ECO:0000259" key="1">
    <source>
        <dbReference type="Pfam" id="PF00534"/>
    </source>
</evidence>
<keyword evidence="4" id="KW-1185">Reference proteome</keyword>
<sequence length="376" mass="40988">MRILAVSRLPLGGIRTYMRYVYSRLGSDADVTLVASTGPENDALREDVEAYGGRLVQCDNSALGLARAVRRELAGGGYDVLHSHGFLSASSACLGGGLSRVPHVLTVHGIVEERFLSGVVGKVKKWLLGWVVTHVDVVHGVGEDILAHLLEKVPSLARSRNRKVVVANGIDTERFASYQGNADALRRELGLDGDAYLFGFLGRFMPQKGLDLVIKAVRDIKERGDLGKSVVVCCGSGDYIGVYRRQIAESGLEDRFLLIPFRSDPRDVLNLVDGVLMPSRWEAFGLLAAETLASGKPLAASTCIGLREVVRDTPALTFPPEDWQALAGAMRRLMAEDLGAVFREYQGVAVERYDVQKTADGMKRLFAEMAAERTSR</sequence>
<accession>A0ABV4K139</accession>
<dbReference type="SUPFAM" id="SSF53756">
    <property type="entry name" value="UDP-Glycosyltransferase/glycogen phosphorylase"/>
    <property type="match status" value="1"/>
</dbReference>
<evidence type="ECO:0000313" key="3">
    <source>
        <dbReference type="EMBL" id="MEZ7196682.1"/>
    </source>
</evidence>